<dbReference type="Proteomes" id="UP000663877">
    <property type="component" value="Unassembled WGS sequence"/>
</dbReference>
<dbReference type="EMBL" id="CAJNOI010000319">
    <property type="protein sequence ID" value="CAF1240931.1"/>
    <property type="molecule type" value="Genomic_DNA"/>
</dbReference>
<reference evidence="2" key="1">
    <citation type="submission" date="2021-02" db="EMBL/GenBank/DDBJ databases">
        <authorList>
            <person name="Nowell W R."/>
        </authorList>
    </citation>
    <scope>NUCLEOTIDE SEQUENCE</scope>
</reference>
<accession>A0A815VI29</accession>
<protein>
    <submittedName>
        <fullName evidence="2">Uncharacterized protein</fullName>
    </submittedName>
</protein>
<keyword evidence="3" id="KW-1185">Reference proteome</keyword>
<evidence type="ECO:0000313" key="2">
    <source>
        <dbReference type="EMBL" id="CAF1528554.1"/>
    </source>
</evidence>
<comment type="caution">
    <text evidence="2">The sequence shown here is derived from an EMBL/GenBank/DDBJ whole genome shotgun (WGS) entry which is preliminary data.</text>
</comment>
<name>A0A815VI29_9BILA</name>
<dbReference type="AlphaFoldDB" id="A0A815VI29"/>
<evidence type="ECO:0000313" key="3">
    <source>
        <dbReference type="Proteomes" id="UP000663832"/>
    </source>
</evidence>
<sequence>MDGALMSMNHVLTLNPSQNQPNMESQITPETIADNNICGTSSIDQAEVEHLSDKQTELLTNDETPKDVV</sequence>
<evidence type="ECO:0000313" key="1">
    <source>
        <dbReference type="EMBL" id="CAF1240931.1"/>
    </source>
</evidence>
<dbReference type="Proteomes" id="UP000663832">
    <property type="component" value="Unassembled WGS sequence"/>
</dbReference>
<organism evidence="2 3">
    <name type="scientific">Adineta steineri</name>
    <dbReference type="NCBI Taxonomy" id="433720"/>
    <lineage>
        <taxon>Eukaryota</taxon>
        <taxon>Metazoa</taxon>
        <taxon>Spiralia</taxon>
        <taxon>Gnathifera</taxon>
        <taxon>Rotifera</taxon>
        <taxon>Eurotatoria</taxon>
        <taxon>Bdelloidea</taxon>
        <taxon>Adinetida</taxon>
        <taxon>Adinetidae</taxon>
        <taxon>Adineta</taxon>
    </lineage>
</organism>
<proteinExistence type="predicted"/>
<gene>
    <name evidence="1" type="ORF">BJG266_LOCUS29046</name>
    <name evidence="2" type="ORF">QVE165_LOCUS45326</name>
</gene>
<dbReference type="EMBL" id="CAJNOM010000634">
    <property type="protein sequence ID" value="CAF1528554.1"/>
    <property type="molecule type" value="Genomic_DNA"/>
</dbReference>